<comment type="domain">
    <text evidence="7">Contains large globular domains required for ATP hydrolysis at each terminus and a third globular domain forming a flexible hinge near the middle of the molecule. These domains are separated by coiled-coil structures.</text>
</comment>
<keyword evidence="5 7" id="KW-0175">Coiled coil</keyword>
<accession>A0A1M6AFR6</accession>
<feature type="coiled-coil region" evidence="7">
    <location>
        <begin position="234"/>
        <end position="492"/>
    </location>
</feature>
<keyword evidence="10" id="KW-1185">Reference proteome</keyword>
<protein>
    <recommendedName>
        <fullName evidence="7">Chromosome partition protein Smc</fullName>
    </recommendedName>
</protein>
<evidence type="ECO:0000259" key="8">
    <source>
        <dbReference type="SMART" id="SM00968"/>
    </source>
</evidence>
<dbReference type="Gene3D" id="3.40.50.300">
    <property type="entry name" value="P-loop containing nucleotide triphosphate hydrolases"/>
    <property type="match status" value="2"/>
</dbReference>
<sequence length="1194" mass="136294">MYLKSLEIQGFKSFADKIVLNFNSGLTSVVGPNGSGKSNIADAVRWVLGEQSAKTLRGSRMEDVIFSGTQHRKPVGFASVSLVIDNSDRTLPIDFSEVTITRRMYRSGESEYAINKTPCRLKDITELFMNTGVGREGYSIIGQGRIDEILSARSEERRQVFEEAAGITKYKARKREAERKLESTRQNLLRINDIIAELEAQLEPLAQQAEKARKFIDLSNELKGIEVSLFLDTIDKLKKRIEEVDGQADGLKEQIDEENRRIENIRNSNRSKNERLERLKQEAESVRQSIHSLETGIEKNESNIRVYEEKINHLHSSNEGYGEDIRNFQGRMAALEAEAERKEKRLQQLTKDSERFANLLAEAEQQLAAIMTQLDESERIIEEAKQTVMDKQDQLSDSRIRANNLRNDLENYRQLKNRLAEDIRQAILEKDREQMTKEDLEASLRKTREAIAAARETADRLEAQKNQIMGRLESLRNTCDTVRRDLHSLESRRKVLLDMEATMEGYSHSVKAVMKACHDDKEFGRGIHGALAQLITVREAYEVAIEVCLGGALQNIITDDEYAAKRAIEYLKRHNLGRATFLPVSSVKPRTLEPEILSQVRSMPGFEGIASDMVSCDGRFKGIILNLLGRTVIVDNMDSAIQMARRFSYAFRIVTREGELLNAGGSITGGSQSSKLSSLISRHRVIRELEDKIREAVKRQKELEETISAAEQESRQNAEELEASRKALSDLELVRLRDESHVARILENIKRLSARVELLRQQEEEIDRNIQKVMNESAQETENARRIEDEIQALKELIKSHQIKNKDEQAKRDALHADINDYRVSVNSIAESIQNMKEQLAQIKEEQASLSGSLEKREADRRHNLQRIEEFRAAIEGLREKIRSLNEEKTGLELKAESLAEEMRVLEEELAGMLDAVTGHNNTIMSLQEELGRLEARKAKMEAELETIQNRLWDEYGLTYGNAEPFRQEITNVRATQTRIGELKAEIRDLGPVNVAAIEDYAKTRERYGFMKTQRDDLVKSEEKLNKVIHEITQVMKKQFVEQFALINRNFNLVFKELFEGGHAEVRLADEQNVLESDIDIIVQPPGKKLQNMMLLSGGERAMVAIALIFGILRMRPAPFYILDEIEASLDDANVYKFAEYIRRYTDKAQFIVITHRKGTMEAADTLYGVTMQEHGVSKVVSMKLDKSLERNAG</sequence>
<feature type="domain" description="SMC hinge" evidence="8">
    <location>
        <begin position="525"/>
        <end position="644"/>
    </location>
</feature>
<evidence type="ECO:0000256" key="4">
    <source>
        <dbReference type="ARBA" id="ARBA00022840"/>
    </source>
</evidence>
<dbReference type="EMBL" id="FQZP01000001">
    <property type="protein sequence ID" value="SHI35063.1"/>
    <property type="molecule type" value="Genomic_DNA"/>
</dbReference>
<dbReference type="Pfam" id="PF06470">
    <property type="entry name" value="SMC_hinge"/>
    <property type="match status" value="1"/>
</dbReference>
<gene>
    <name evidence="7" type="primary">smc</name>
    <name evidence="9" type="ORF">SAMN05444373_100116</name>
</gene>
<evidence type="ECO:0000256" key="1">
    <source>
        <dbReference type="ARBA" id="ARBA00004496"/>
    </source>
</evidence>
<dbReference type="FunFam" id="3.40.50.300:FF:000901">
    <property type="entry name" value="Chromosome partition protein Smc"/>
    <property type="match status" value="1"/>
</dbReference>
<evidence type="ECO:0000313" key="9">
    <source>
        <dbReference type="EMBL" id="SHI35063.1"/>
    </source>
</evidence>
<dbReference type="InterPro" id="IPR010935">
    <property type="entry name" value="SMC_hinge"/>
</dbReference>
<evidence type="ECO:0000256" key="5">
    <source>
        <dbReference type="ARBA" id="ARBA00023054"/>
    </source>
</evidence>
<dbReference type="GO" id="GO:0007062">
    <property type="term" value="P:sister chromatid cohesion"/>
    <property type="evidence" value="ECO:0007669"/>
    <property type="project" value="InterPro"/>
</dbReference>
<dbReference type="InterPro" id="IPR027417">
    <property type="entry name" value="P-loop_NTPase"/>
</dbReference>
<dbReference type="PIRSF" id="PIRSF005719">
    <property type="entry name" value="SMC"/>
    <property type="match status" value="1"/>
</dbReference>
<dbReference type="OrthoDB" id="9808768at2"/>
<dbReference type="HAMAP" id="MF_01894">
    <property type="entry name" value="Smc_prok"/>
    <property type="match status" value="1"/>
</dbReference>
<dbReference type="GO" id="GO:0005694">
    <property type="term" value="C:chromosome"/>
    <property type="evidence" value="ECO:0007669"/>
    <property type="project" value="InterPro"/>
</dbReference>
<evidence type="ECO:0000256" key="7">
    <source>
        <dbReference type="HAMAP-Rule" id="MF_01894"/>
    </source>
</evidence>
<comment type="subcellular location">
    <subcellularLocation>
        <location evidence="1 7">Cytoplasm</location>
    </subcellularLocation>
</comment>
<dbReference type="Gene3D" id="3.30.70.1620">
    <property type="match status" value="1"/>
</dbReference>
<keyword evidence="2 7" id="KW-0963">Cytoplasm</keyword>
<dbReference type="InterPro" id="IPR036277">
    <property type="entry name" value="SMC_hinge_sf"/>
</dbReference>
<dbReference type="SUPFAM" id="SSF57997">
    <property type="entry name" value="Tropomyosin"/>
    <property type="match status" value="1"/>
</dbReference>
<evidence type="ECO:0000313" key="10">
    <source>
        <dbReference type="Proteomes" id="UP000324781"/>
    </source>
</evidence>
<dbReference type="SMART" id="SM00968">
    <property type="entry name" value="SMC_hinge"/>
    <property type="match status" value="1"/>
</dbReference>
<dbReference type="InterPro" id="IPR024704">
    <property type="entry name" value="SMC"/>
</dbReference>
<evidence type="ECO:0000256" key="6">
    <source>
        <dbReference type="ARBA" id="ARBA00023125"/>
    </source>
</evidence>
<dbReference type="RefSeq" id="WP_149677309.1">
    <property type="nucleotide sequence ID" value="NZ_FQZP01000001.1"/>
</dbReference>
<dbReference type="SUPFAM" id="SSF75553">
    <property type="entry name" value="Smc hinge domain"/>
    <property type="match status" value="1"/>
</dbReference>
<comment type="similarity">
    <text evidence="7">Belongs to the SMC family.</text>
</comment>
<proteinExistence type="inferred from homology"/>
<dbReference type="Gene3D" id="1.10.287.1490">
    <property type="match status" value="1"/>
</dbReference>
<reference evidence="9 10" key="1">
    <citation type="submission" date="2016-11" db="EMBL/GenBank/DDBJ databases">
        <authorList>
            <person name="Varghese N."/>
            <person name="Submissions S."/>
        </authorList>
    </citation>
    <scope>NUCLEOTIDE SEQUENCE [LARGE SCALE GENOMIC DNA]</scope>
    <source>
        <strain evidence="9 10">DSM 19027</strain>
    </source>
</reference>
<keyword evidence="4 7" id="KW-0067">ATP-binding</keyword>
<dbReference type="GO" id="GO:0030261">
    <property type="term" value="P:chromosome condensation"/>
    <property type="evidence" value="ECO:0007669"/>
    <property type="project" value="InterPro"/>
</dbReference>
<dbReference type="Gene3D" id="1.20.1060.20">
    <property type="match status" value="1"/>
</dbReference>
<dbReference type="InterPro" id="IPR003395">
    <property type="entry name" value="RecF/RecN/SMC_N"/>
</dbReference>
<dbReference type="GO" id="GO:0003677">
    <property type="term" value="F:DNA binding"/>
    <property type="evidence" value="ECO:0007669"/>
    <property type="project" value="UniProtKB-UniRule"/>
</dbReference>
<name>A0A1M6AFR6_9FIRM</name>
<dbReference type="GO" id="GO:0016887">
    <property type="term" value="F:ATP hydrolysis activity"/>
    <property type="evidence" value="ECO:0007669"/>
    <property type="project" value="InterPro"/>
</dbReference>
<comment type="function">
    <text evidence="7">Required for chromosome condensation and partitioning.</text>
</comment>
<evidence type="ECO:0000256" key="3">
    <source>
        <dbReference type="ARBA" id="ARBA00022741"/>
    </source>
</evidence>
<dbReference type="NCBIfam" id="TIGR02168">
    <property type="entry name" value="SMC_prok_B"/>
    <property type="match status" value="1"/>
</dbReference>
<evidence type="ECO:0000256" key="2">
    <source>
        <dbReference type="ARBA" id="ARBA00022490"/>
    </source>
</evidence>
<dbReference type="AlphaFoldDB" id="A0A1M6AFR6"/>
<keyword evidence="6 7" id="KW-0238">DNA-binding</keyword>
<dbReference type="GO" id="GO:0005737">
    <property type="term" value="C:cytoplasm"/>
    <property type="evidence" value="ECO:0007669"/>
    <property type="project" value="UniProtKB-SubCell"/>
</dbReference>
<dbReference type="CDD" id="cd03278">
    <property type="entry name" value="ABC_SMC_barmotin"/>
    <property type="match status" value="2"/>
</dbReference>
<dbReference type="Pfam" id="PF02463">
    <property type="entry name" value="SMC_N"/>
    <property type="match status" value="1"/>
</dbReference>
<dbReference type="Proteomes" id="UP000324781">
    <property type="component" value="Unassembled WGS sequence"/>
</dbReference>
<dbReference type="InterPro" id="IPR011890">
    <property type="entry name" value="SMC_prok"/>
</dbReference>
<dbReference type="FunFam" id="3.40.50.300:FF:000984">
    <property type="entry name" value="Chromosome partition protein Smc"/>
    <property type="match status" value="1"/>
</dbReference>
<dbReference type="GO" id="GO:0006260">
    <property type="term" value="P:DNA replication"/>
    <property type="evidence" value="ECO:0007669"/>
    <property type="project" value="UniProtKB-UniRule"/>
</dbReference>
<dbReference type="GO" id="GO:0005524">
    <property type="term" value="F:ATP binding"/>
    <property type="evidence" value="ECO:0007669"/>
    <property type="project" value="UniProtKB-UniRule"/>
</dbReference>
<comment type="subunit">
    <text evidence="7">Homodimer.</text>
</comment>
<feature type="coiled-coil region" evidence="7">
    <location>
        <begin position="167"/>
        <end position="201"/>
    </location>
</feature>
<dbReference type="GO" id="GO:0007059">
    <property type="term" value="P:chromosome segregation"/>
    <property type="evidence" value="ECO:0007669"/>
    <property type="project" value="UniProtKB-UniRule"/>
</dbReference>
<keyword evidence="3 7" id="KW-0547">Nucleotide-binding</keyword>
<dbReference type="SUPFAM" id="SSF52540">
    <property type="entry name" value="P-loop containing nucleoside triphosphate hydrolases"/>
    <property type="match status" value="1"/>
</dbReference>
<dbReference type="PANTHER" id="PTHR43977">
    <property type="entry name" value="STRUCTURAL MAINTENANCE OF CHROMOSOMES PROTEIN 3"/>
    <property type="match status" value="1"/>
</dbReference>
<feature type="binding site" evidence="7">
    <location>
        <begin position="32"/>
        <end position="39"/>
    </location>
    <ligand>
        <name>ATP</name>
        <dbReference type="ChEBI" id="CHEBI:30616"/>
    </ligand>
</feature>
<organism evidence="9 10">
    <name type="scientific">Thermoclostridium caenicola</name>
    <dbReference type="NCBI Taxonomy" id="659425"/>
    <lineage>
        <taxon>Bacteria</taxon>
        <taxon>Bacillati</taxon>
        <taxon>Bacillota</taxon>
        <taxon>Clostridia</taxon>
        <taxon>Eubacteriales</taxon>
        <taxon>Oscillospiraceae</taxon>
        <taxon>Thermoclostridium</taxon>
    </lineage>
</organism>
<feature type="coiled-coil region" evidence="7">
    <location>
        <begin position="686"/>
        <end position="951"/>
    </location>
</feature>